<dbReference type="PROSITE" id="PS50835">
    <property type="entry name" value="IG_LIKE"/>
    <property type="match status" value="1"/>
</dbReference>
<dbReference type="InterPro" id="IPR050467">
    <property type="entry name" value="LRFN"/>
</dbReference>
<gene>
    <name evidence="6" type="ORF">P7K49_006732</name>
</gene>
<organism evidence="6 7">
    <name type="scientific">Saguinus oedipus</name>
    <name type="common">Cotton-top tamarin</name>
    <name type="synonym">Oedipomidas oedipus</name>
    <dbReference type="NCBI Taxonomy" id="9490"/>
    <lineage>
        <taxon>Eukaryota</taxon>
        <taxon>Metazoa</taxon>
        <taxon>Chordata</taxon>
        <taxon>Craniata</taxon>
        <taxon>Vertebrata</taxon>
        <taxon>Euteleostomi</taxon>
        <taxon>Mammalia</taxon>
        <taxon>Eutheria</taxon>
        <taxon>Euarchontoglires</taxon>
        <taxon>Primates</taxon>
        <taxon>Haplorrhini</taxon>
        <taxon>Platyrrhini</taxon>
        <taxon>Cebidae</taxon>
        <taxon>Callitrichinae</taxon>
        <taxon>Saguinus</taxon>
    </lineage>
</organism>
<reference evidence="6 7" key="1">
    <citation type="submission" date="2023-05" db="EMBL/GenBank/DDBJ databases">
        <title>B98-5 Cell Line De Novo Hybrid Assembly: An Optical Mapping Approach.</title>
        <authorList>
            <person name="Kananen K."/>
            <person name="Auerbach J.A."/>
            <person name="Kautto E."/>
            <person name="Blachly J.S."/>
        </authorList>
    </citation>
    <scope>NUCLEOTIDE SEQUENCE [LARGE SCALE GENOMIC DNA]</scope>
    <source>
        <strain evidence="6">B95-8</strain>
        <tissue evidence="6">Cell line</tissue>
    </source>
</reference>
<dbReference type="SMART" id="SM00409">
    <property type="entry name" value="IG"/>
    <property type="match status" value="1"/>
</dbReference>
<dbReference type="InterPro" id="IPR036116">
    <property type="entry name" value="FN3_sf"/>
</dbReference>
<accession>A0ABQ9W410</accession>
<dbReference type="InterPro" id="IPR003961">
    <property type="entry name" value="FN3_dom"/>
</dbReference>
<dbReference type="SUPFAM" id="SSF49265">
    <property type="entry name" value="Fibronectin type III"/>
    <property type="match status" value="1"/>
</dbReference>
<dbReference type="InterPro" id="IPR007110">
    <property type="entry name" value="Ig-like_dom"/>
</dbReference>
<dbReference type="Gene3D" id="3.80.10.10">
    <property type="entry name" value="Ribonuclease Inhibitor"/>
    <property type="match status" value="1"/>
</dbReference>
<proteinExistence type="predicted"/>
<dbReference type="InterPro" id="IPR032675">
    <property type="entry name" value="LRR_dom_sf"/>
</dbReference>
<keyword evidence="2" id="KW-0393">Immunoglobulin domain</keyword>
<sequence>MEVSAVPPQVGGCCFPEVESQVDQDLVVAPDIFVDQSVNGLLIGTTGVMLQSLRAGHNDVPPRPPLLLPVQNIQIQRNFSGLTGTEAHMNENQENMDLSLQDNPWFCDCHISKMIELSKVVDPAIVLLDPLMICSEPERLTGILFQRAELEHCLKPSVMTSATKIMSALGSNVLLRCDATGFPTPQLTWTRSDSSPVNYTVIQEAPEEGVRWSIMSLTGISAKDAGDYKCKAKNLAGMSEAVVTVTVLGIITTTISPDASERTGDHPEWEVQPGSGRSTSVLNASPYPWSSSFPPTSSLSASTLSPPSTSSFSLSPSFSSTASSTTTLSTSISASTTMANKRSLQLHPDGKRNLKAMKSGSKLPPASTSKKEELALLDQTLLIETNATIENLRVISETKESVTLRWNMINTTHNSAVTVLYSKYGGKDLLLLNADSSKNQVTIDGLEPGGQYMACVCPKGVPPQKDQCITFSTERPRLWERNSFLVPKDPDIMTSQTKKAQQSHQITKGHVAAIPVSLHPPSETVRLLKGFTTPYNACWVLLAAAHEQYIQIIGAYLRLTTLQLAGLEACELWRDHPDFSAFPSQTHFGPSHCLCTSEQHYEGPCPIMSAVTTSCPLGPNPDFSTCCWKTPSPLTPSIAMETGPPTSTDLYLAFAY</sequence>
<dbReference type="CDD" id="cd00063">
    <property type="entry name" value="FN3"/>
    <property type="match status" value="1"/>
</dbReference>
<feature type="region of interest" description="Disordered" evidence="3">
    <location>
        <begin position="295"/>
        <end position="370"/>
    </location>
</feature>
<dbReference type="Proteomes" id="UP001266305">
    <property type="component" value="Unassembled WGS sequence"/>
</dbReference>
<evidence type="ECO:0000259" key="5">
    <source>
        <dbReference type="PROSITE" id="PS50853"/>
    </source>
</evidence>
<evidence type="ECO:0000256" key="1">
    <source>
        <dbReference type="ARBA" id="ARBA00022729"/>
    </source>
</evidence>
<evidence type="ECO:0000259" key="4">
    <source>
        <dbReference type="PROSITE" id="PS50835"/>
    </source>
</evidence>
<evidence type="ECO:0008006" key="8">
    <source>
        <dbReference type="Google" id="ProtNLM"/>
    </source>
</evidence>
<feature type="compositionally biased region" description="Basic and acidic residues" evidence="3">
    <location>
        <begin position="259"/>
        <end position="269"/>
    </location>
</feature>
<feature type="domain" description="Fibronectin type-III" evidence="5">
    <location>
        <begin position="388"/>
        <end position="476"/>
    </location>
</feature>
<keyword evidence="1" id="KW-0732">Signal</keyword>
<feature type="domain" description="Ig-like" evidence="4">
    <location>
        <begin position="156"/>
        <end position="246"/>
    </location>
</feature>
<evidence type="ECO:0000256" key="3">
    <source>
        <dbReference type="SAM" id="MobiDB-lite"/>
    </source>
</evidence>
<dbReference type="InterPro" id="IPR013783">
    <property type="entry name" value="Ig-like_fold"/>
</dbReference>
<comment type="caution">
    <text evidence="6">The sequence shown here is derived from an EMBL/GenBank/DDBJ whole genome shotgun (WGS) entry which is preliminary data.</text>
</comment>
<evidence type="ECO:0000313" key="7">
    <source>
        <dbReference type="Proteomes" id="UP001266305"/>
    </source>
</evidence>
<dbReference type="Gene3D" id="2.60.40.10">
    <property type="entry name" value="Immunoglobulins"/>
    <property type="match status" value="2"/>
</dbReference>
<dbReference type="EMBL" id="JASSZA010000003">
    <property type="protein sequence ID" value="KAK2116106.1"/>
    <property type="molecule type" value="Genomic_DNA"/>
</dbReference>
<feature type="compositionally biased region" description="Low complexity" evidence="3">
    <location>
        <begin position="295"/>
        <end position="337"/>
    </location>
</feature>
<feature type="region of interest" description="Disordered" evidence="3">
    <location>
        <begin position="257"/>
        <end position="283"/>
    </location>
</feature>
<dbReference type="Pfam" id="PF13927">
    <property type="entry name" value="Ig_3"/>
    <property type="match status" value="1"/>
</dbReference>
<dbReference type="InterPro" id="IPR003598">
    <property type="entry name" value="Ig_sub2"/>
</dbReference>
<dbReference type="SMART" id="SM00408">
    <property type="entry name" value="IGc2"/>
    <property type="match status" value="1"/>
</dbReference>
<dbReference type="PROSITE" id="PS50853">
    <property type="entry name" value="FN3"/>
    <property type="match status" value="1"/>
</dbReference>
<protein>
    <recommendedName>
        <fullName evidence="8">Leucine-rich repeat, immunoglobulin-like domain and transmembrane domain-containing protein 3</fullName>
    </recommendedName>
</protein>
<evidence type="ECO:0000256" key="2">
    <source>
        <dbReference type="ARBA" id="ARBA00023319"/>
    </source>
</evidence>
<dbReference type="SUPFAM" id="SSF48726">
    <property type="entry name" value="Immunoglobulin"/>
    <property type="match status" value="1"/>
</dbReference>
<dbReference type="InterPro" id="IPR036179">
    <property type="entry name" value="Ig-like_dom_sf"/>
</dbReference>
<dbReference type="PANTHER" id="PTHR45842">
    <property type="entry name" value="SYNAPTIC ADHESION-LIKE MOLECULE SALM"/>
    <property type="match status" value="1"/>
</dbReference>
<dbReference type="PANTHER" id="PTHR45842:SF8">
    <property type="entry name" value="LEUCINE-RICH REPEAT, IMMUNOGLOBULIN-LIKE DOMAIN AND TRANSMEMBRANE DOMAIN-CONTAINING PROTEIN 3"/>
    <property type="match status" value="1"/>
</dbReference>
<keyword evidence="7" id="KW-1185">Reference proteome</keyword>
<evidence type="ECO:0000313" key="6">
    <source>
        <dbReference type="EMBL" id="KAK2116106.1"/>
    </source>
</evidence>
<dbReference type="InterPro" id="IPR003599">
    <property type="entry name" value="Ig_sub"/>
</dbReference>
<name>A0ABQ9W410_SAGOE</name>